<feature type="transmembrane region" description="Helical" evidence="3">
    <location>
        <begin position="27"/>
        <end position="44"/>
    </location>
</feature>
<proteinExistence type="inferred from homology"/>
<evidence type="ECO:0000313" key="4">
    <source>
        <dbReference type="EMBL" id="MEQ2199843.1"/>
    </source>
</evidence>
<evidence type="ECO:0000313" key="5">
    <source>
        <dbReference type="Proteomes" id="UP001434883"/>
    </source>
</evidence>
<dbReference type="InterPro" id="IPR000407">
    <property type="entry name" value="GDA1_CD39_NTPase"/>
</dbReference>
<accession>A0ABV0QWT7</accession>
<dbReference type="PANTHER" id="PTHR11782:SF37">
    <property type="entry name" value="ECTONUCLEOSIDE TRIPHOSPHATE DIPHOSPHOHYDROLASE 7"/>
    <property type="match status" value="1"/>
</dbReference>
<keyword evidence="2" id="KW-0378">Hydrolase</keyword>
<evidence type="ECO:0000256" key="1">
    <source>
        <dbReference type="ARBA" id="ARBA00009283"/>
    </source>
</evidence>
<keyword evidence="3" id="KW-1133">Transmembrane helix</keyword>
<dbReference type="Proteomes" id="UP001434883">
    <property type="component" value="Unassembled WGS sequence"/>
</dbReference>
<keyword evidence="5" id="KW-1185">Reference proteome</keyword>
<comment type="similarity">
    <text evidence="1">Belongs to the GDA1/CD39 NTPase family.</text>
</comment>
<reference evidence="4 5" key="1">
    <citation type="submission" date="2021-06" db="EMBL/GenBank/DDBJ databases">
        <authorList>
            <person name="Palmer J.M."/>
        </authorList>
    </citation>
    <scope>NUCLEOTIDE SEQUENCE [LARGE SCALE GENOMIC DNA]</scope>
    <source>
        <strain evidence="4 5">XC_2019</strain>
        <tissue evidence="4">Muscle</tissue>
    </source>
</reference>
<evidence type="ECO:0000256" key="3">
    <source>
        <dbReference type="SAM" id="Phobius"/>
    </source>
</evidence>
<sequence>ITLSCLPASWYCSVSLLSLNCATKQRLLFLVLLFITSILLLATYQRQLWGTQRRPGARVNKYFSIVESMEATDILNSALNYGIVVDCGSSGSRVFVYYWPPHNGNPHTLLDIRQMRDSDRKPVVKKIKPGISTLANTPTQASDYLEPLLRFAAAHVPTSKHKETPLYILCTAGMRLLPESQQAAILEDLVMDVPLEFDFLFSRSHAEVISGKQEGMVPRLFTS</sequence>
<organism evidence="4 5">
    <name type="scientific">Xenoophorus captivus</name>
    <dbReference type="NCBI Taxonomy" id="1517983"/>
    <lineage>
        <taxon>Eukaryota</taxon>
        <taxon>Metazoa</taxon>
        <taxon>Chordata</taxon>
        <taxon>Craniata</taxon>
        <taxon>Vertebrata</taxon>
        <taxon>Euteleostomi</taxon>
        <taxon>Actinopterygii</taxon>
        <taxon>Neopterygii</taxon>
        <taxon>Teleostei</taxon>
        <taxon>Neoteleostei</taxon>
        <taxon>Acanthomorphata</taxon>
        <taxon>Ovalentaria</taxon>
        <taxon>Atherinomorphae</taxon>
        <taxon>Cyprinodontiformes</taxon>
        <taxon>Goodeidae</taxon>
        <taxon>Xenoophorus</taxon>
    </lineage>
</organism>
<dbReference type="EMBL" id="JAHRIN010025500">
    <property type="protein sequence ID" value="MEQ2199843.1"/>
    <property type="molecule type" value="Genomic_DNA"/>
</dbReference>
<comment type="caution">
    <text evidence="4">The sequence shown here is derived from an EMBL/GenBank/DDBJ whole genome shotgun (WGS) entry which is preliminary data.</text>
</comment>
<dbReference type="Pfam" id="PF01150">
    <property type="entry name" value="GDA1_CD39"/>
    <property type="match status" value="1"/>
</dbReference>
<keyword evidence="3" id="KW-0472">Membrane</keyword>
<dbReference type="PANTHER" id="PTHR11782">
    <property type="entry name" value="ADENOSINE/GUANOSINE DIPHOSPHATASE"/>
    <property type="match status" value="1"/>
</dbReference>
<dbReference type="Gene3D" id="3.30.420.40">
    <property type="match status" value="1"/>
</dbReference>
<feature type="non-terminal residue" evidence="4">
    <location>
        <position position="1"/>
    </location>
</feature>
<keyword evidence="3" id="KW-0812">Transmembrane</keyword>
<protein>
    <submittedName>
        <fullName evidence="4">Ectonucleoside triphosphate diphosphohydrolase 7</fullName>
    </submittedName>
</protein>
<gene>
    <name evidence="4" type="primary">ENTPD7_1</name>
    <name evidence="4" type="ORF">XENOCAPTIV_014082</name>
</gene>
<name>A0ABV0QWT7_9TELE</name>
<evidence type="ECO:0000256" key="2">
    <source>
        <dbReference type="ARBA" id="ARBA00022801"/>
    </source>
</evidence>